<dbReference type="EMBL" id="LGRX02015619">
    <property type="protein sequence ID" value="KAK3263236.1"/>
    <property type="molecule type" value="Genomic_DNA"/>
</dbReference>
<organism evidence="3 4">
    <name type="scientific">Cymbomonas tetramitiformis</name>
    <dbReference type="NCBI Taxonomy" id="36881"/>
    <lineage>
        <taxon>Eukaryota</taxon>
        <taxon>Viridiplantae</taxon>
        <taxon>Chlorophyta</taxon>
        <taxon>Pyramimonadophyceae</taxon>
        <taxon>Pyramimonadales</taxon>
        <taxon>Pyramimonadaceae</taxon>
        <taxon>Cymbomonas</taxon>
    </lineage>
</organism>
<name>A0AAE0KWE7_9CHLO</name>
<gene>
    <name evidence="3" type="ORF">CYMTET_27948</name>
</gene>
<sequence>MQNHIFNVLAFRTQRGVDNFLVPSPSADVVTRPKALHRQRPAREVRYCQFVNKKFTTRKHCTARKVLSSDRDADVNFNGDELVAAGFGVENSQDALQLMQTMAQSMQGKLESVGSQLEAALEAKEKLEEELERQRKEALRARQAFELDIDSINRRKDEERTRLASEFENKIAQTKAQQEKDLAFMSSRFENERAQINEESFAVQQSLQGEIEKLIRNLESTNALAVLEVERTFASASKSKERELLEQANQRIRDLQVKLDLASSESADSLIEAEERVTLEVSSAVAEATEYTELMAIEAQMAAEVAAKRSRAVEYKLYKQTELVEKVQNSQALAAATAKKLEDSEYHVQALQTEIKELRKKMSVAESLAMESKALAEQSELLLEERTARTLQESEARVQSAEQDRDAAIRASHEAREAARMAVEAAIKRAEVAEAQLQWQEEVVRRCTKAESQESALRALSLKQDEDLATLQSQIQSLGDENARLSALTVQLTAQLQTSEDSLETRVRSAESLAEEKVASADAYLKDAENTFQLQSETAHAEVENLQFALKATTQKLAQSNKASVRNQTALRKAITDASISAKRWRERAITAEETSSWTDDSQRRPPSSAGKVQADMDPEQAFAMMASEKGRLALHVSGKERRRLMANGTRTEHAPRTVPSDESCDSLVESDWKNFRSSAGIVESLSNTDEK</sequence>
<protein>
    <submittedName>
        <fullName evidence="3">Uncharacterized protein</fullName>
    </submittedName>
</protein>
<proteinExistence type="predicted"/>
<evidence type="ECO:0000256" key="1">
    <source>
        <dbReference type="SAM" id="Coils"/>
    </source>
</evidence>
<keyword evidence="4" id="KW-1185">Reference proteome</keyword>
<dbReference type="Proteomes" id="UP001190700">
    <property type="component" value="Unassembled WGS sequence"/>
</dbReference>
<accession>A0AAE0KWE7</accession>
<evidence type="ECO:0000313" key="4">
    <source>
        <dbReference type="Proteomes" id="UP001190700"/>
    </source>
</evidence>
<feature type="region of interest" description="Disordered" evidence="2">
    <location>
        <begin position="637"/>
        <end position="666"/>
    </location>
</feature>
<evidence type="ECO:0000256" key="2">
    <source>
        <dbReference type="SAM" id="MobiDB-lite"/>
    </source>
</evidence>
<feature type="coiled-coil region" evidence="1">
    <location>
        <begin position="341"/>
        <end position="436"/>
    </location>
</feature>
<feature type="region of interest" description="Disordered" evidence="2">
    <location>
        <begin position="589"/>
        <end position="615"/>
    </location>
</feature>
<comment type="caution">
    <text evidence="3">The sequence shown here is derived from an EMBL/GenBank/DDBJ whole genome shotgun (WGS) entry which is preliminary data.</text>
</comment>
<keyword evidence="1" id="KW-0175">Coiled coil</keyword>
<feature type="coiled-coil region" evidence="1">
    <location>
        <begin position="110"/>
        <end position="148"/>
    </location>
</feature>
<dbReference type="AlphaFoldDB" id="A0AAE0KWE7"/>
<feature type="coiled-coil region" evidence="1">
    <location>
        <begin position="204"/>
        <end position="265"/>
    </location>
</feature>
<evidence type="ECO:0000313" key="3">
    <source>
        <dbReference type="EMBL" id="KAK3263236.1"/>
    </source>
</evidence>
<reference evidence="3 4" key="1">
    <citation type="journal article" date="2015" name="Genome Biol. Evol.">
        <title>Comparative Genomics of a Bacterivorous Green Alga Reveals Evolutionary Causalities and Consequences of Phago-Mixotrophic Mode of Nutrition.</title>
        <authorList>
            <person name="Burns J.A."/>
            <person name="Paasch A."/>
            <person name="Narechania A."/>
            <person name="Kim E."/>
        </authorList>
    </citation>
    <scope>NUCLEOTIDE SEQUENCE [LARGE SCALE GENOMIC DNA]</scope>
    <source>
        <strain evidence="3 4">PLY_AMNH</strain>
    </source>
</reference>